<evidence type="ECO:0000313" key="6">
    <source>
        <dbReference type="EMBL" id="AUE02315.1"/>
    </source>
</evidence>
<dbReference type="GO" id="GO:0043565">
    <property type="term" value="F:sequence-specific DNA binding"/>
    <property type="evidence" value="ECO:0007669"/>
    <property type="project" value="InterPro"/>
</dbReference>
<dbReference type="Proteomes" id="UP000232496">
    <property type="component" value="Chromosome"/>
</dbReference>
<evidence type="ECO:0000256" key="2">
    <source>
        <dbReference type="ARBA" id="ARBA00023125"/>
    </source>
</evidence>
<dbReference type="EMBL" id="CP023198">
    <property type="protein sequence ID" value="AUE17827.1"/>
    <property type="molecule type" value="Genomic_DNA"/>
</dbReference>
<evidence type="ECO:0000313" key="9">
    <source>
        <dbReference type="Proteomes" id="UP000232491"/>
    </source>
</evidence>
<evidence type="ECO:0000256" key="3">
    <source>
        <dbReference type="ARBA" id="ARBA00023163"/>
    </source>
</evidence>
<dbReference type="EMBL" id="CABWKB010000012">
    <property type="protein sequence ID" value="VWQ18116.1"/>
    <property type="molecule type" value="Genomic_DNA"/>
</dbReference>
<reference evidence="8 12" key="2">
    <citation type="submission" date="2019-10" db="EMBL/GenBank/DDBJ databases">
        <authorList>
            <consortium name="Melissa Lawson"/>
            <person name="O'neill I."/>
        </authorList>
    </citation>
    <scope>NUCLEOTIDE SEQUENCE [LARGE SCALE GENOMIC DNA]</scope>
    <source>
        <strain evidence="8">LH_24</strain>
    </source>
</reference>
<dbReference type="InterPro" id="IPR003313">
    <property type="entry name" value="AraC-bd"/>
</dbReference>
<keyword evidence="3" id="KW-0804">Transcription</keyword>
<reference evidence="9 11" key="1">
    <citation type="submission" date="2017-05" db="EMBL/GenBank/DDBJ databases">
        <title>Comparative genomics and methylome analysis of the gut commensal Bifidobacterium breve.</title>
        <authorList>
            <person name="Bottacini F."/>
            <person name="Morrissey R."/>
            <person name="Roberts R.J."/>
            <person name="James K."/>
            <person name="van Breen J."/>
            <person name="Egan M."/>
            <person name="Lambert J."/>
            <person name="van Limpt K."/>
            <person name="Stanton C."/>
            <person name="Knol J."/>
            <person name="O' Connell Motherway M."/>
            <person name="van Sinderen D."/>
        </authorList>
    </citation>
    <scope>NUCLEOTIDE SEQUENCE [LARGE SCALE GENOMIC DNA]</scope>
    <source>
        <strain evidence="6 9">215W447a</strain>
        <strain evidence="7 10">DRBB29</strain>
        <strain evidence="5 11">NRBB51</strain>
    </source>
</reference>
<evidence type="ECO:0000313" key="11">
    <source>
        <dbReference type="Proteomes" id="UP000232609"/>
    </source>
</evidence>
<dbReference type="Proteomes" id="UP000232609">
    <property type="component" value="Chromosome"/>
</dbReference>
<dbReference type="EMBL" id="CP021558">
    <property type="protein sequence ID" value="AUE02315.1"/>
    <property type="molecule type" value="Genomic_DNA"/>
</dbReference>
<evidence type="ECO:0000259" key="4">
    <source>
        <dbReference type="PROSITE" id="PS01124"/>
    </source>
</evidence>
<name>A0A0L0LVB7_BIFBR</name>
<dbReference type="InterPro" id="IPR037923">
    <property type="entry name" value="HTH-like"/>
</dbReference>
<evidence type="ECO:0000313" key="5">
    <source>
        <dbReference type="EMBL" id="AUD80356.1"/>
    </source>
</evidence>
<sequence length="291" mass="33101">MMDNSQTVPKLTLQRRIESMDLVFMAAGRQECKPSDSSGPRTCSYHMLHFVLKGKVHFYLGGQHYIVNAGQCFYVPEGTNTFYYSDPTNPCIYAWMNFTGDDTVEIVRECGMSNVCPVIALPDVKPIWDFIGGLLHCYNPTPANDIAIRGFMHLIFATLMRNPNVSSIAQEARDSSSENDLIKRAVAYVQEHADETLSVQMIADALCISRGYLHQLFIKYLHTTPQQFVINSKVQKASELLIKTRMPIARIAELCGYRNQFSFSRAFARELTLSPSEYRRRFSNPDRLVTE</sequence>
<keyword evidence="2" id="KW-0238">DNA-binding</keyword>
<evidence type="ECO:0000256" key="1">
    <source>
        <dbReference type="ARBA" id="ARBA00023015"/>
    </source>
</evidence>
<feature type="domain" description="HTH araC/xylS-type" evidence="4">
    <location>
        <begin position="183"/>
        <end position="281"/>
    </location>
</feature>
<dbReference type="GO" id="GO:0003700">
    <property type="term" value="F:DNA-binding transcription factor activity"/>
    <property type="evidence" value="ECO:0007669"/>
    <property type="project" value="InterPro"/>
</dbReference>
<dbReference type="OMA" id="GYEVREN"/>
<evidence type="ECO:0000313" key="7">
    <source>
        <dbReference type="EMBL" id="AUE17827.1"/>
    </source>
</evidence>
<evidence type="ECO:0000313" key="8">
    <source>
        <dbReference type="EMBL" id="VWQ18116.1"/>
    </source>
</evidence>
<dbReference type="SUPFAM" id="SSF46689">
    <property type="entry name" value="Homeodomain-like"/>
    <property type="match status" value="2"/>
</dbReference>
<dbReference type="Pfam" id="PF02311">
    <property type="entry name" value="AraC_binding"/>
    <property type="match status" value="1"/>
</dbReference>
<dbReference type="Gene3D" id="2.60.120.10">
    <property type="entry name" value="Jelly Rolls"/>
    <property type="match status" value="1"/>
</dbReference>
<dbReference type="InterPro" id="IPR009057">
    <property type="entry name" value="Homeodomain-like_sf"/>
</dbReference>
<dbReference type="InterPro" id="IPR014710">
    <property type="entry name" value="RmlC-like_jellyroll"/>
</dbReference>
<dbReference type="SMART" id="SM00342">
    <property type="entry name" value="HTH_ARAC"/>
    <property type="match status" value="1"/>
</dbReference>
<gene>
    <name evidence="8" type="primary">soxS</name>
    <name evidence="6" type="ORF">BB215W447A_0283</name>
    <name evidence="8" type="ORF">BIFLH24_00803</name>
    <name evidence="7" type="ORF">DRBB29_0252</name>
    <name evidence="5" type="ORF">NRBB51_0246</name>
</gene>
<dbReference type="Pfam" id="PF12833">
    <property type="entry name" value="HTH_18"/>
    <property type="match status" value="1"/>
</dbReference>
<dbReference type="PANTHER" id="PTHR43280:SF2">
    <property type="entry name" value="HTH-TYPE TRANSCRIPTIONAL REGULATOR EXSA"/>
    <property type="match status" value="1"/>
</dbReference>
<evidence type="ECO:0000313" key="10">
    <source>
        <dbReference type="Proteomes" id="UP000232496"/>
    </source>
</evidence>
<protein>
    <submittedName>
        <fullName evidence="8">Regulatory protein SoxS</fullName>
    </submittedName>
    <submittedName>
        <fullName evidence="6">Transcriptional regulator AraC family</fullName>
    </submittedName>
</protein>
<dbReference type="Proteomes" id="UP000494173">
    <property type="component" value="Unassembled WGS sequence"/>
</dbReference>
<proteinExistence type="predicted"/>
<dbReference type="CDD" id="cd06986">
    <property type="entry name" value="cupin_MmsR-like_N"/>
    <property type="match status" value="1"/>
</dbReference>
<dbReference type="Proteomes" id="UP000232491">
    <property type="component" value="Chromosome"/>
</dbReference>
<keyword evidence="1" id="KW-0805">Transcription regulation</keyword>
<dbReference type="AlphaFoldDB" id="A0A0L0LVB7"/>
<dbReference type="Gene3D" id="1.10.10.60">
    <property type="entry name" value="Homeodomain-like"/>
    <property type="match status" value="2"/>
</dbReference>
<dbReference type="RefSeq" id="WP_003828158.1">
    <property type="nucleotide sequence ID" value="NZ_CP021385.1"/>
</dbReference>
<dbReference type="InterPro" id="IPR018060">
    <property type="entry name" value="HTH_AraC"/>
</dbReference>
<organism evidence="6 9">
    <name type="scientific">Bifidobacterium breve</name>
    <dbReference type="NCBI Taxonomy" id="1685"/>
    <lineage>
        <taxon>Bacteria</taxon>
        <taxon>Bacillati</taxon>
        <taxon>Actinomycetota</taxon>
        <taxon>Actinomycetes</taxon>
        <taxon>Bifidobacteriales</taxon>
        <taxon>Bifidobacteriaceae</taxon>
        <taxon>Bifidobacterium</taxon>
    </lineage>
</organism>
<accession>A0A0L0LVB7</accession>
<evidence type="ECO:0000313" key="12">
    <source>
        <dbReference type="Proteomes" id="UP000494173"/>
    </source>
</evidence>
<dbReference type="SUPFAM" id="SSF51215">
    <property type="entry name" value="Regulatory protein AraC"/>
    <property type="match status" value="1"/>
</dbReference>
<dbReference type="EMBL" id="CP021392">
    <property type="protein sequence ID" value="AUD80356.1"/>
    <property type="molecule type" value="Genomic_DNA"/>
</dbReference>
<dbReference type="PANTHER" id="PTHR43280">
    <property type="entry name" value="ARAC-FAMILY TRANSCRIPTIONAL REGULATOR"/>
    <property type="match status" value="1"/>
</dbReference>
<dbReference type="OrthoDB" id="241790at2"/>
<dbReference type="PROSITE" id="PS01124">
    <property type="entry name" value="HTH_ARAC_FAMILY_2"/>
    <property type="match status" value="1"/>
</dbReference>